<dbReference type="InterPro" id="IPR036397">
    <property type="entry name" value="RNaseH_sf"/>
</dbReference>
<keyword evidence="4" id="KW-1185">Reference proteome</keyword>
<protein>
    <recommendedName>
        <fullName evidence="5">Late embryogenesis abundant protein LEA-2 subgroup domain-containing protein</fullName>
    </recommendedName>
</protein>
<dbReference type="GO" id="GO:0004523">
    <property type="term" value="F:RNA-DNA hybrid ribonuclease activity"/>
    <property type="evidence" value="ECO:0007669"/>
    <property type="project" value="InterPro"/>
</dbReference>
<comment type="caution">
    <text evidence="3">The sequence shown here is derived from an EMBL/GenBank/DDBJ whole genome shotgun (WGS) entry which is preliminary data.</text>
</comment>
<dbReference type="InterPro" id="IPR012337">
    <property type="entry name" value="RNaseH-like_sf"/>
</dbReference>
<proteinExistence type="predicted"/>
<dbReference type="SUPFAM" id="SSF53098">
    <property type="entry name" value="Ribonuclease H-like"/>
    <property type="match status" value="1"/>
</dbReference>
<reference evidence="3 4" key="1">
    <citation type="journal article" date="2022" name="G3 (Bethesda)">
        <title>Whole-genome sequence and methylome profiling of the almond [Prunus dulcis (Mill.) D.A. Webb] cultivar 'Nonpareil'.</title>
        <authorList>
            <person name="D'Amico-Willman K.M."/>
            <person name="Ouma W.Z."/>
            <person name="Meulia T."/>
            <person name="Sideli G.M."/>
            <person name="Gradziel T.M."/>
            <person name="Fresnedo-Ramirez J."/>
        </authorList>
    </citation>
    <scope>NUCLEOTIDE SEQUENCE [LARGE SCALE GENOMIC DNA]</scope>
    <source>
        <strain evidence="3">Clone GOH B32 T37-40</strain>
    </source>
</reference>
<dbReference type="PANTHER" id="PTHR33639:SF1">
    <property type="entry name" value="T23E23.25"/>
    <property type="match status" value="1"/>
</dbReference>
<dbReference type="InterPro" id="IPR052927">
    <property type="entry name" value="DCC_oxidoreductase"/>
</dbReference>
<dbReference type="AlphaFoldDB" id="A0AAD4ZQI0"/>
<evidence type="ECO:0000313" key="3">
    <source>
        <dbReference type="EMBL" id="KAI5352462.1"/>
    </source>
</evidence>
<dbReference type="InterPro" id="IPR011320">
    <property type="entry name" value="RNase_H1_N"/>
</dbReference>
<evidence type="ECO:0000259" key="2">
    <source>
        <dbReference type="Pfam" id="PF13456"/>
    </source>
</evidence>
<dbReference type="Gene3D" id="3.30.420.10">
    <property type="entry name" value="Ribonuclease H-like superfamily/Ribonuclease H"/>
    <property type="match status" value="1"/>
</dbReference>
<feature type="domain" description="Ribonuclease H1 N-terminal" evidence="1">
    <location>
        <begin position="202"/>
        <end position="224"/>
    </location>
</feature>
<dbReference type="Pfam" id="PF01693">
    <property type="entry name" value="Cauli_VI"/>
    <property type="match status" value="1"/>
</dbReference>
<name>A0AAD4ZQI0_PRUDU</name>
<dbReference type="CDD" id="cd09279">
    <property type="entry name" value="RNase_HI_like"/>
    <property type="match status" value="1"/>
</dbReference>
<dbReference type="Proteomes" id="UP001054821">
    <property type="component" value="Chromosome 1"/>
</dbReference>
<dbReference type="InterPro" id="IPR007263">
    <property type="entry name" value="DCC1-like"/>
</dbReference>
<organism evidence="3 4">
    <name type="scientific">Prunus dulcis</name>
    <name type="common">Almond</name>
    <name type="synonym">Amygdalus dulcis</name>
    <dbReference type="NCBI Taxonomy" id="3755"/>
    <lineage>
        <taxon>Eukaryota</taxon>
        <taxon>Viridiplantae</taxon>
        <taxon>Streptophyta</taxon>
        <taxon>Embryophyta</taxon>
        <taxon>Tracheophyta</taxon>
        <taxon>Spermatophyta</taxon>
        <taxon>Magnoliopsida</taxon>
        <taxon>eudicotyledons</taxon>
        <taxon>Gunneridae</taxon>
        <taxon>Pentapetalae</taxon>
        <taxon>rosids</taxon>
        <taxon>fabids</taxon>
        <taxon>Rosales</taxon>
        <taxon>Rosaceae</taxon>
        <taxon>Amygdaloideae</taxon>
        <taxon>Amygdaleae</taxon>
        <taxon>Prunus</taxon>
    </lineage>
</organism>
<evidence type="ECO:0008006" key="5">
    <source>
        <dbReference type="Google" id="ProtNLM"/>
    </source>
</evidence>
<dbReference type="PANTHER" id="PTHR33639">
    <property type="entry name" value="THIOL-DISULFIDE OXIDOREDUCTASE DCC"/>
    <property type="match status" value="1"/>
</dbReference>
<gene>
    <name evidence="3" type="ORF">L3X38_005353</name>
</gene>
<dbReference type="GO" id="GO:0015035">
    <property type="term" value="F:protein-disulfide reductase activity"/>
    <property type="evidence" value="ECO:0007669"/>
    <property type="project" value="InterPro"/>
</dbReference>
<dbReference type="EMBL" id="JAJFAZ020000001">
    <property type="protein sequence ID" value="KAI5352462.1"/>
    <property type="molecule type" value="Genomic_DNA"/>
</dbReference>
<feature type="domain" description="RNase H type-1" evidence="2">
    <location>
        <begin position="226"/>
        <end position="322"/>
    </location>
</feature>
<accession>A0AAD4ZQI0</accession>
<evidence type="ECO:0000313" key="4">
    <source>
        <dbReference type="Proteomes" id="UP001054821"/>
    </source>
</evidence>
<evidence type="ECO:0000259" key="1">
    <source>
        <dbReference type="Pfam" id="PF01693"/>
    </source>
</evidence>
<dbReference type="InterPro" id="IPR002156">
    <property type="entry name" value="RNaseH_domain"/>
</dbReference>
<sequence>MTVTSFALFFNLQEPEFSVTNAFLTQFTFDTATDQNLHDNLTIDITITNPNKRVGIEYRDIQATAMCGHKTFAHLSLGGGILAPFYQGHKNTTILHNLLGQGKQLVRFEEAKLCNCKSETVAGVYSIDLQLALRVKARYGMSFKGISNKIGILCKLLVPLITFGTSVDGNGDECFKTTKCFNTKTFFPEKAEPVVELAKDAFYVVRKGDIVGVYKNFGDCQAQLSSSLVLRADDGSLICKLHEGLVVRTNNVAGYRALILGVKYALKKGFTKIRVKGDSKLVCMQVQGLWMVRNQNMSDLCEEVKELKDKFLSFEISHVPRSELLLKMTVTRLMRLLPKLTNAVDLGDEEEDDVPIYSNPTAASAVKRVIPTLLQPRVVVYDGVCHLCLGGVKWVIKAEDVLRRFLFVEGPGLYHQGSTAALKVLSYLPLPYSALSAFRVIPTPLREIVYDYVAKRRYDIFGKSEDCLVLQEKELLERFIDREEIMYRARPDF</sequence>
<dbReference type="Pfam" id="PF04134">
    <property type="entry name" value="DCC1-like"/>
    <property type="match status" value="1"/>
</dbReference>
<dbReference type="GO" id="GO:0003676">
    <property type="term" value="F:nucleic acid binding"/>
    <property type="evidence" value="ECO:0007669"/>
    <property type="project" value="InterPro"/>
</dbReference>
<dbReference type="Pfam" id="PF13456">
    <property type="entry name" value="RVT_3"/>
    <property type="match status" value="1"/>
</dbReference>